<dbReference type="KEGG" id="vg:11605378"/>
<evidence type="ECO:0000313" key="1">
    <source>
        <dbReference type="EMBL" id="AEY69594.1"/>
    </source>
</evidence>
<dbReference type="OrthoDB" id="5193at10239"/>
<reference evidence="1 2" key="1">
    <citation type="submission" date="2011-08" db="EMBL/GenBank/DDBJ databases">
        <authorList>
            <person name="Kim I.-G."/>
            <person name="Rhim S.-L."/>
        </authorList>
    </citation>
    <scope>NUCLEOTIDE SEQUENCE [LARGE SCALE GENOMIC DNA]</scope>
</reference>
<sequence>MSLPAVKIRSFTGSSSFTRGGSVPVIDLLTPALDRRLMFTGPAHSYVAKDGSLKQSAVNEWPLEFRDGVPVGRHEPEPATSNLITDPVFANIVNTTQSNDGKWSAYGGGLGTVQANTGINGGPAFNTTAGYSKGGVYDGSAFVVPDTADWQQQAFANGWQRIKMQGRFSADSPQSRFYIARQDSVNFIYFTLSVPAGEATFTEFRLPWQGANSNFRHSWPQAERGTLATSPVIGNRAASSVYVRREGGAKGVRLIYSDGTKTELAFGALNALPLPIASQDWAKRYLTRIEYF</sequence>
<dbReference type="EMBL" id="JN585957">
    <property type="protein sequence ID" value="AEY69594.1"/>
    <property type="molecule type" value="Genomic_DNA"/>
</dbReference>
<proteinExistence type="predicted"/>
<dbReference type="GeneID" id="11605378"/>
<protein>
    <submittedName>
        <fullName evidence="1">Uncharacterized protein</fullName>
    </submittedName>
</protein>
<dbReference type="RefSeq" id="YP_005098409.1">
    <property type="nucleotide sequence ID" value="NC_016767.1"/>
</dbReference>
<evidence type="ECO:0000313" key="2">
    <source>
        <dbReference type="Proteomes" id="UP000007323"/>
    </source>
</evidence>
<keyword evidence="2" id="KW-1185">Reference proteome</keyword>
<accession>H2DE35</accession>
<organism evidence="1 2">
    <name type="scientific">Erwinia phage PEp14</name>
    <dbReference type="NCBI Taxonomy" id="1131315"/>
    <lineage>
        <taxon>Viruses</taxon>
        <taxon>Duplodnaviria</taxon>
        <taxon>Heunggongvirae</taxon>
        <taxon>Uroviricota</taxon>
        <taxon>Caudoviricetes</taxon>
        <taxon>Pavtokvirus</taxon>
        <taxon>Pavtokvirus PEp14</taxon>
    </lineage>
</organism>
<dbReference type="Proteomes" id="UP000007323">
    <property type="component" value="Segment"/>
</dbReference>
<gene>
    <name evidence="1" type="ORF">PEp14_0005</name>
</gene>
<name>H2DE35_9CAUD</name>